<gene>
    <name evidence="1" type="ORF">GCM10010170_030740</name>
</gene>
<organism evidence="1 2">
    <name type="scientific">Dactylosporangium salmoneum</name>
    <dbReference type="NCBI Taxonomy" id="53361"/>
    <lineage>
        <taxon>Bacteria</taxon>
        <taxon>Bacillati</taxon>
        <taxon>Actinomycetota</taxon>
        <taxon>Actinomycetes</taxon>
        <taxon>Micromonosporales</taxon>
        <taxon>Micromonosporaceae</taxon>
        <taxon>Dactylosporangium</taxon>
    </lineage>
</organism>
<accession>A0ABN3G5Z6</accession>
<reference evidence="1 2" key="1">
    <citation type="journal article" date="2019" name="Int. J. Syst. Evol. Microbiol.">
        <title>The Global Catalogue of Microorganisms (GCM) 10K type strain sequencing project: providing services to taxonomists for standard genome sequencing and annotation.</title>
        <authorList>
            <consortium name="The Broad Institute Genomics Platform"/>
            <consortium name="The Broad Institute Genome Sequencing Center for Infectious Disease"/>
            <person name="Wu L."/>
            <person name="Ma J."/>
        </authorList>
    </citation>
    <scope>NUCLEOTIDE SEQUENCE [LARGE SCALE GENOMIC DNA]</scope>
    <source>
        <strain evidence="1 2">JCM 3272</strain>
    </source>
</reference>
<proteinExistence type="predicted"/>
<keyword evidence="2" id="KW-1185">Reference proteome</keyword>
<evidence type="ECO:0000313" key="1">
    <source>
        <dbReference type="EMBL" id="GAA2344909.1"/>
    </source>
</evidence>
<sequence>MASGLRFPAVRVLLSPARLLTRLLAQAHGGVIAVARHAALGITAVLESTSDGRV</sequence>
<protein>
    <submittedName>
        <fullName evidence="1">Uncharacterized protein</fullName>
    </submittedName>
</protein>
<comment type="caution">
    <text evidence="1">The sequence shown here is derived from an EMBL/GenBank/DDBJ whole genome shotgun (WGS) entry which is preliminary data.</text>
</comment>
<evidence type="ECO:0000313" key="2">
    <source>
        <dbReference type="Proteomes" id="UP001501444"/>
    </source>
</evidence>
<dbReference type="Proteomes" id="UP001501444">
    <property type="component" value="Unassembled WGS sequence"/>
</dbReference>
<dbReference type="EMBL" id="BAAARV010000024">
    <property type="protein sequence ID" value="GAA2344909.1"/>
    <property type="molecule type" value="Genomic_DNA"/>
</dbReference>
<name>A0ABN3G5Z6_9ACTN</name>